<organism evidence="2 3">
    <name type="scientific">Roseiarcus fermentans</name>
    <dbReference type="NCBI Taxonomy" id="1473586"/>
    <lineage>
        <taxon>Bacteria</taxon>
        <taxon>Pseudomonadati</taxon>
        <taxon>Pseudomonadota</taxon>
        <taxon>Alphaproteobacteria</taxon>
        <taxon>Hyphomicrobiales</taxon>
        <taxon>Roseiarcaceae</taxon>
        <taxon>Roseiarcus</taxon>
    </lineage>
</organism>
<keyword evidence="3" id="KW-1185">Reference proteome</keyword>
<proteinExistence type="predicted"/>
<evidence type="ECO:0000313" key="2">
    <source>
        <dbReference type="EMBL" id="RBP17225.1"/>
    </source>
</evidence>
<feature type="region of interest" description="Disordered" evidence="1">
    <location>
        <begin position="35"/>
        <end position="99"/>
    </location>
</feature>
<comment type="caution">
    <text evidence="2">The sequence shown here is derived from an EMBL/GenBank/DDBJ whole genome shotgun (WGS) entry which is preliminary data.</text>
</comment>
<name>A0A366FU10_9HYPH</name>
<accession>A0A366FU10</accession>
<feature type="compositionally biased region" description="Basic residues" evidence="1">
    <location>
        <begin position="82"/>
        <end position="92"/>
    </location>
</feature>
<reference evidence="2 3" key="1">
    <citation type="submission" date="2018-06" db="EMBL/GenBank/DDBJ databases">
        <title>Genomic Encyclopedia of Type Strains, Phase IV (KMG-IV): sequencing the most valuable type-strain genomes for metagenomic binning, comparative biology and taxonomic classification.</title>
        <authorList>
            <person name="Goeker M."/>
        </authorList>
    </citation>
    <scope>NUCLEOTIDE SEQUENCE [LARGE SCALE GENOMIC DNA]</scope>
    <source>
        <strain evidence="2 3">DSM 24875</strain>
    </source>
</reference>
<sequence>MAIQGAWVLRFAVTGADSRAIRSTVGPAACAAIDRGHDRRRRSTRSISANCGAKRQKRRELGAGAAPAPETARPQAASGRGFGRKAARKPIAGRKAQIS</sequence>
<dbReference type="Proteomes" id="UP000253529">
    <property type="component" value="Unassembled WGS sequence"/>
</dbReference>
<evidence type="ECO:0000256" key="1">
    <source>
        <dbReference type="SAM" id="MobiDB-lite"/>
    </source>
</evidence>
<dbReference type="AlphaFoldDB" id="A0A366FU10"/>
<protein>
    <submittedName>
        <fullName evidence="2">Uncharacterized protein</fullName>
    </submittedName>
</protein>
<gene>
    <name evidence="2" type="ORF">DFR50_103110</name>
</gene>
<evidence type="ECO:0000313" key="3">
    <source>
        <dbReference type="Proteomes" id="UP000253529"/>
    </source>
</evidence>
<dbReference type="EMBL" id="QNRK01000003">
    <property type="protein sequence ID" value="RBP17225.1"/>
    <property type="molecule type" value="Genomic_DNA"/>
</dbReference>